<dbReference type="PANTHER" id="PTHR43102:SF2">
    <property type="entry name" value="GAF DOMAIN-CONTAINING PROTEIN"/>
    <property type="match status" value="1"/>
</dbReference>
<dbReference type="InterPro" id="IPR003661">
    <property type="entry name" value="HisK_dim/P_dom"/>
</dbReference>
<dbReference type="EC" id="2.7.13.3" evidence="2"/>
<dbReference type="SUPFAM" id="SSF55781">
    <property type="entry name" value="GAF domain-like"/>
    <property type="match status" value="1"/>
</dbReference>
<comment type="catalytic activity">
    <reaction evidence="1">
        <text>ATP + protein L-histidine = ADP + protein N-phospho-L-histidine.</text>
        <dbReference type="EC" id="2.7.13.3"/>
    </reaction>
</comment>
<feature type="domain" description="Histidine kinase" evidence="4">
    <location>
        <begin position="187"/>
        <end position="401"/>
    </location>
</feature>
<dbReference type="RefSeq" id="WP_099645321.1">
    <property type="nucleotide sequence ID" value="NZ_KZ319288.1"/>
</dbReference>
<dbReference type="PROSITE" id="PS50109">
    <property type="entry name" value="HIS_KIN"/>
    <property type="match status" value="1"/>
</dbReference>
<keyword evidence="3" id="KW-0597">Phosphoprotein</keyword>
<accession>A0A2G1VUN2</accession>
<dbReference type="InterPro" id="IPR003018">
    <property type="entry name" value="GAF"/>
</dbReference>
<protein>
    <recommendedName>
        <fullName evidence="2">histidine kinase</fullName>
        <ecNumber evidence="2">2.7.13.3</ecNumber>
    </recommendedName>
</protein>
<dbReference type="Pfam" id="PF01590">
    <property type="entry name" value="GAF"/>
    <property type="match status" value="1"/>
</dbReference>
<evidence type="ECO:0000259" key="4">
    <source>
        <dbReference type="PROSITE" id="PS50109"/>
    </source>
</evidence>
<dbReference type="Pfam" id="PF00512">
    <property type="entry name" value="HisKA"/>
    <property type="match status" value="1"/>
</dbReference>
<dbReference type="OrthoDB" id="9811889at2"/>
<evidence type="ECO:0000256" key="1">
    <source>
        <dbReference type="ARBA" id="ARBA00000085"/>
    </source>
</evidence>
<dbReference type="SMART" id="SM00387">
    <property type="entry name" value="HATPase_c"/>
    <property type="match status" value="1"/>
</dbReference>
<comment type="caution">
    <text evidence="5">The sequence shown here is derived from an EMBL/GenBank/DDBJ whole genome shotgun (WGS) entry which is preliminary data.</text>
</comment>
<dbReference type="InterPro" id="IPR036097">
    <property type="entry name" value="HisK_dim/P_sf"/>
</dbReference>
<dbReference type="AlphaFoldDB" id="A0A2G1VUN2"/>
<sequence length="402" mass="45224">MQIPALPTFESERLIELEELQLSHEPDANYDVITRLASSICNAPIALITIIDSEKQYFKSKIGTDICDTDRDISFCSHAILNPREITIVNDARKDPRFMNNPLTKEETPVIFYVGVPLLTKKGNPLGTLCVIDSKPRTLTDSQIASLRDLASQVENLFELRRNNLKLLEIELLLQKKNEQLRKFAGTVSHDMKMPLANMIVTTDILRAKYAPLFDTQGNNYLSYLKQSSFSLSDYIDNLLSYYESEEQSIEKAEAFELQDLLEELIDLLNINEDYIINLPENPFELVTNKSAVNQILLNLITNSLKYNDKETGIINIKCTQDHAYYYIQVSDNGKGIPKDKQESIFDLFSTATEADNKGKKGNGIGLSTVRNLVQSLGGIISVSSEEGKGATFDFTIKKVSS</sequence>
<dbReference type="SUPFAM" id="SSF47384">
    <property type="entry name" value="Homodimeric domain of signal transducing histidine kinase"/>
    <property type="match status" value="1"/>
</dbReference>
<evidence type="ECO:0000313" key="6">
    <source>
        <dbReference type="Proteomes" id="UP000229433"/>
    </source>
</evidence>
<evidence type="ECO:0000256" key="3">
    <source>
        <dbReference type="ARBA" id="ARBA00022553"/>
    </source>
</evidence>
<dbReference type="PANTHER" id="PTHR43102">
    <property type="entry name" value="SLR1143 PROTEIN"/>
    <property type="match status" value="1"/>
</dbReference>
<dbReference type="Pfam" id="PF02518">
    <property type="entry name" value="HATPase_c"/>
    <property type="match status" value="1"/>
</dbReference>
<evidence type="ECO:0000256" key="2">
    <source>
        <dbReference type="ARBA" id="ARBA00012438"/>
    </source>
</evidence>
<dbReference type="GO" id="GO:0000155">
    <property type="term" value="F:phosphorelay sensor kinase activity"/>
    <property type="evidence" value="ECO:0007669"/>
    <property type="project" value="InterPro"/>
</dbReference>
<dbReference type="SMART" id="SM00065">
    <property type="entry name" value="GAF"/>
    <property type="match status" value="1"/>
</dbReference>
<name>A0A2G1VUN2_9FLAO</name>
<dbReference type="EMBL" id="NQXA01000002">
    <property type="protein sequence ID" value="PHQ30488.1"/>
    <property type="molecule type" value="Genomic_DNA"/>
</dbReference>
<dbReference type="InterPro" id="IPR003594">
    <property type="entry name" value="HATPase_dom"/>
</dbReference>
<dbReference type="SUPFAM" id="SSF55874">
    <property type="entry name" value="ATPase domain of HSP90 chaperone/DNA topoisomerase II/histidine kinase"/>
    <property type="match status" value="1"/>
</dbReference>
<dbReference type="Gene3D" id="3.30.565.10">
    <property type="entry name" value="Histidine kinase-like ATPase, C-terminal domain"/>
    <property type="match status" value="1"/>
</dbReference>
<proteinExistence type="predicted"/>
<dbReference type="Gene3D" id="1.10.287.130">
    <property type="match status" value="1"/>
</dbReference>
<dbReference type="InterPro" id="IPR029016">
    <property type="entry name" value="GAF-like_dom_sf"/>
</dbReference>
<dbReference type="CDD" id="cd00082">
    <property type="entry name" value="HisKA"/>
    <property type="match status" value="1"/>
</dbReference>
<dbReference type="Gene3D" id="3.30.450.40">
    <property type="match status" value="1"/>
</dbReference>
<dbReference type="InterPro" id="IPR005467">
    <property type="entry name" value="His_kinase_dom"/>
</dbReference>
<dbReference type="PRINTS" id="PR00344">
    <property type="entry name" value="BCTRLSENSOR"/>
</dbReference>
<dbReference type="InterPro" id="IPR004358">
    <property type="entry name" value="Sig_transdc_His_kin-like_C"/>
</dbReference>
<gene>
    <name evidence="5" type="ORF">CJ305_05905</name>
</gene>
<evidence type="ECO:0000313" key="5">
    <source>
        <dbReference type="EMBL" id="PHQ30488.1"/>
    </source>
</evidence>
<reference evidence="5 6" key="1">
    <citation type="submission" date="2017-08" db="EMBL/GenBank/DDBJ databases">
        <title>The whole genome shortgun sequences of strain Leeuwenhoekiella nanhaiensis G18 from the South China Sea.</title>
        <authorList>
            <person name="Liu Q."/>
        </authorList>
    </citation>
    <scope>NUCLEOTIDE SEQUENCE [LARGE SCALE GENOMIC DNA]</scope>
    <source>
        <strain evidence="5 6">G18</strain>
    </source>
</reference>
<dbReference type="Proteomes" id="UP000229433">
    <property type="component" value="Unassembled WGS sequence"/>
</dbReference>
<dbReference type="CDD" id="cd00075">
    <property type="entry name" value="HATPase"/>
    <property type="match status" value="1"/>
</dbReference>
<dbReference type="InterPro" id="IPR036890">
    <property type="entry name" value="HATPase_C_sf"/>
</dbReference>
<organism evidence="5 6">
    <name type="scientific">Leeuwenhoekiella nanhaiensis</name>
    <dbReference type="NCBI Taxonomy" id="1655491"/>
    <lineage>
        <taxon>Bacteria</taxon>
        <taxon>Pseudomonadati</taxon>
        <taxon>Bacteroidota</taxon>
        <taxon>Flavobacteriia</taxon>
        <taxon>Flavobacteriales</taxon>
        <taxon>Flavobacteriaceae</taxon>
        <taxon>Leeuwenhoekiella</taxon>
    </lineage>
</organism>
<keyword evidence="6" id="KW-1185">Reference proteome</keyword>
<dbReference type="SMART" id="SM00388">
    <property type="entry name" value="HisKA"/>
    <property type="match status" value="1"/>
</dbReference>